<evidence type="ECO:0000313" key="3">
    <source>
        <dbReference type="Proteomes" id="UP001529275"/>
    </source>
</evidence>
<protein>
    <recommendedName>
        <fullName evidence="4">DNA-binding response regulator</fullName>
    </recommendedName>
</protein>
<evidence type="ECO:0000313" key="2">
    <source>
        <dbReference type="EMBL" id="MDM8195587.1"/>
    </source>
</evidence>
<gene>
    <name evidence="2" type="ORF">QUV98_04565</name>
</gene>
<keyword evidence="3" id="KW-1185">Reference proteome</keyword>
<organism evidence="2 3">
    <name type="scientific">Massilimicrobiota timonensis</name>
    <dbReference type="NCBI Taxonomy" id="1776392"/>
    <lineage>
        <taxon>Bacteria</taxon>
        <taxon>Bacillati</taxon>
        <taxon>Bacillota</taxon>
        <taxon>Erysipelotrichia</taxon>
        <taxon>Erysipelotrichales</taxon>
        <taxon>Erysipelotrichaceae</taxon>
        <taxon>Massilimicrobiota</taxon>
    </lineage>
</organism>
<comment type="caution">
    <text evidence="2">The sequence shown here is derived from an EMBL/GenBank/DDBJ whole genome shotgun (WGS) entry which is preliminary data.</text>
</comment>
<evidence type="ECO:0000256" key="1">
    <source>
        <dbReference type="SAM" id="Phobius"/>
    </source>
</evidence>
<dbReference type="RefSeq" id="WP_255376343.1">
    <property type="nucleotide sequence ID" value="NZ_JAUDCK010000011.1"/>
</dbReference>
<dbReference type="Proteomes" id="UP001529275">
    <property type="component" value="Unassembled WGS sequence"/>
</dbReference>
<keyword evidence="1" id="KW-0472">Membrane</keyword>
<evidence type="ECO:0008006" key="4">
    <source>
        <dbReference type="Google" id="ProtNLM"/>
    </source>
</evidence>
<keyword evidence="1" id="KW-0812">Transmembrane</keyword>
<accession>A0ABT7UI31</accession>
<proteinExistence type="predicted"/>
<name>A0ABT7UI31_9FIRM</name>
<keyword evidence="1" id="KW-1133">Transmembrane helix</keyword>
<dbReference type="EMBL" id="JAUDCK010000011">
    <property type="protein sequence ID" value="MDM8195587.1"/>
    <property type="molecule type" value="Genomic_DNA"/>
</dbReference>
<reference evidence="3" key="1">
    <citation type="submission" date="2023-06" db="EMBL/GenBank/DDBJ databases">
        <title>Identification and characterization of horizontal gene transfer across gut microbiota members of farm animals based on homology search.</title>
        <authorList>
            <person name="Zeman M."/>
            <person name="Kubasova T."/>
            <person name="Jahodarova E."/>
            <person name="Nykrynova M."/>
            <person name="Rychlik I."/>
        </authorList>
    </citation>
    <scope>NUCLEOTIDE SEQUENCE [LARGE SCALE GENOMIC DNA]</scope>
    <source>
        <strain evidence="3">ET341</strain>
    </source>
</reference>
<feature type="transmembrane region" description="Helical" evidence="1">
    <location>
        <begin position="25"/>
        <end position="41"/>
    </location>
</feature>
<sequence>MEKILLVEDDLQIVKHLNSYLRENGYHLIVMMIVMILTFKLG</sequence>